<name>A0A0J7KF61_LASNI</name>
<dbReference type="EMBL" id="LBMM01008418">
    <property type="protein sequence ID" value="KMQ88897.1"/>
    <property type="molecule type" value="Genomic_DNA"/>
</dbReference>
<dbReference type="PaxDb" id="67767-A0A0J7KF61"/>
<comment type="caution">
    <text evidence="2">The sequence shown here is derived from an EMBL/GenBank/DDBJ whole genome shotgun (WGS) entry which is preliminary data.</text>
</comment>
<evidence type="ECO:0000313" key="3">
    <source>
        <dbReference type="Proteomes" id="UP000036403"/>
    </source>
</evidence>
<proteinExistence type="predicted"/>
<keyword evidence="1" id="KW-0472">Membrane</keyword>
<protein>
    <submittedName>
        <fullName evidence="2">Histidine kinase</fullName>
    </submittedName>
</protein>
<sequence>MAKHEVEEEIIQTEEEEDGIARITAFSPRFEKMLIACIFVMALAIVVAVLGMGAMFYYKMTHKKEPALTVQTQPEEKIPAPLPATEKAKITNDAPVILSYPKLPGEGLRYALSLPDGGIGVVVTRNVPAVPGKSIAGTEERILVWYPDQGRVLRELRMSPPSESAPH</sequence>
<keyword evidence="2" id="KW-0418">Kinase</keyword>
<dbReference type="Proteomes" id="UP000036403">
    <property type="component" value="Unassembled WGS sequence"/>
</dbReference>
<accession>A0A0J7KF61</accession>
<keyword evidence="1" id="KW-0812">Transmembrane</keyword>
<dbReference type="GO" id="GO:0016301">
    <property type="term" value="F:kinase activity"/>
    <property type="evidence" value="ECO:0007669"/>
    <property type="project" value="UniProtKB-KW"/>
</dbReference>
<evidence type="ECO:0000256" key="1">
    <source>
        <dbReference type="SAM" id="Phobius"/>
    </source>
</evidence>
<dbReference type="AlphaFoldDB" id="A0A0J7KF61"/>
<organism evidence="2 3">
    <name type="scientific">Lasius niger</name>
    <name type="common">Black garden ant</name>
    <dbReference type="NCBI Taxonomy" id="67767"/>
    <lineage>
        <taxon>Eukaryota</taxon>
        <taxon>Metazoa</taxon>
        <taxon>Ecdysozoa</taxon>
        <taxon>Arthropoda</taxon>
        <taxon>Hexapoda</taxon>
        <taxon>Insecta</taxon>
        <taxon>Pterygota</taxon>
        <taxon>Neoptera</taxon>
        <taxon>Endopterygota</taxon>
        <taxon>Hymenoptera</taxon>
        <taxon>Apocrita</taxon>
        <taxon>Aculeata</taxon>
        <taxon>Formicoidea</taxon>
        <taxon>Formicidae</taxon>
        <taxon>Formicinae</taxon>
        <taxon>Lasius</taxon>
        <taxon>Lasius</taxon>
    </lineage>
</organism>
<feature type="transmembrane region" description="Helical" evidence="1">
    <location>
        <begin position="33"/>
        <end position="58"/>
    </location>
</feature>
<keyword evidence="2" id="KW-0808">Transferase</keyword>
<gene>
    <name evidence="2" type="ORF">RF55_11542</name>
</gene>
<keyword evidence="1" id="KW-1133">Transmembrane helix</keyword>
<reference evidence="2 3" key="1">
    <citation type="submission" date="2015-04" db="EMBL/GenBank/DDBJ databases">
        <title>Lasius niger genome sequencing.</title>
        <authorList>
            <person name="Konorov E.A."/>
            <person name="Nikitin M.A."/>
            <person name="Kirill M.V."/>
            <person name="Chang P."/>
        </authorList>
    </citation>
    <scope>NUCLEOTIDE SEQUENCE [LARGE SCALE GENOMIC DNA]</scope>
    <source>
        <tissue evidence="2">Whole</tissue>
    </source>
</reference>
<keyword evidence="3" id="KW-1185">Reference proteome</keyword>
<evidence type="ECO:0000313" key="2">
    <source>
        <dbReference type="EMBL" id="KMQ88897.1"/>
    </source>
</evidence>